<name>A0AAN7BRB0_9PEZI</name>
<evidence type="ECO:0000256" key="5">
    <source>
        <dbReference type="SAM" id="Phobius"/>
    </source>
</evidence>
<evidence type="ECO:0000256" key="3">
    <source>
        <dbReference type="ARBA" id="ARBA00022989"/>
    </source>
</evidence>
<evidence type="ECO:0000256" key="2">
    <source>
        <dbReference type="ARBA" id="ARBA00022692"/>
    </source>
</evidence>
<dbReference type="Proteomes" id="UP001301958">
    <property type="component" value="Unassembled WGS sequence"/>
</dbReference>
<proteinExistence type="predicted"/>
<comment type="subcellular location">
    <subcellularLocation>
        <location evidence="1">Membrane</location>
        <topology evidence="1">Multi-pass membrane protein</topology>
    </subcellularLocation>
</comment>
<dbReference type="EMBL" id="MU865323">
    <property type="protein sequence ID" value="KAK4228074.1"/>
    <property type="molecule type" value="Genomic_DNA"/>
</dbReference>
<feature type="transmembrane region" description="Helical" evidence="5">
    <location>
        <begin position="40"/>
        <end position="62"/>
    </location>
</feature>
<keyword evidence="2 5" id="KW-0812">Transmembrane</keyword>
<dbReference type="InterPro" id="IPR050829">
    <property type="entry name" value="CorA_MIT"/>
</dbReference>
<dbReference type="AlphaFoldDB" id="A0AAN7BRB0"/>
<keyword evidence="4 5" id="KW-0472">Membrane</keyword>
<keyword evidence="3 5" id="KW-1133">Transmembrane helix</keyword>
<dbReference type="PANTHER" id="PTHR47685">
    <property type="entry name" value="MAGNESIUM TRANSPORT PROTEIN CORA"/>
    <property type="match status" value="1"/>
</dbReference>
<protein>
    <submittedName>
        <fullName evidence="6">Uncharacterized protein</fullName>
    </submittedName>
</protein>
<organism evidence="6 7">
    <name type="scientific">Podospora fimiseda</name>
    <dbReference type="NCBI Taxonomy" id="252190"/>
    <lineage>
        <taxon>Eukaryota</taxon>
        <taxon>Fungi</taxon>
        <taxon>Dikarya</taxon>
        <taxon>Ascomycota</taxon>
        <taxon>Pezizomycotina</taxon>
        <taxon>Sordariomycetes</taxon>
        <taxon>Sordariomycetidae</taxon>
        <taxon>Sordariales</taxon>
        <taxon>Podosporaceae</taxon>
        <taxon>Podospora</taxon>
    </lineage>
</organism>
<dbReference type="Gene3D" id="1.20.58.340">
    <property type="entry name" value="Magnesium transport protein CorA, transmembrane region"/>
    <property type="match status" value="1"/>
</dbReference>
<reference evidence="6" key="2">
    <citation type="submission" date="2023-05" db="EMBL/GenBank/DDBJ databases">
        <authorList>
            <consortium name="Lawrence Berkeley National Laboratory"/>
            <person name="Steindorff A."/>
            <person name="Hensen N."/>
            <person name="Bonometti L."/>
            <person name="Westerberg I."/>
            <person name="Brannstrom I.O."/>
            <person name="Guillou S."/>
            <person name="Cros-Aarteil S."/>
            <person name="Calhoun S."/>
            <person name="Haridas S."/>
            <person name="Kuo A."/>
            <person name="Mondo S."/>
            <person name="Pangilinan J."/>
            <person name="Riley R."/>
            <person name="Labutti K."/>
            <person name="Andreopoulos B."/>
            <person name="Lipzen A."/>
            <person name="Chen C."/>
            <person name="Yanf M."/>
            <person name="Daum C."/>
            <person name="Ng V."/>
            <person name="Clum A."/>
            <person name="Ohm R."/>
            <person name="Martin F."/>
            <person name="Silar P."/>
            <person name="Natvig D."/>
            <person name="Lalanne C."/>
            <person name="Gautier V."/>
            <person name="Ament-Velasquez S.L."/>
            <person name="Kruys A."/>
            <person name="Hutchinson M.I."/>
            <person name="Powell A.J."/>
            <person name="Barry K."/>
            <person name="Miller A.N."/>
            <person name="Grigoriev I.V."/>
            <person name="Debuchy R."/>
            <person name="Gladieux P."/>
            <person name="Thoren M.H."/>
            <person name="Johannesson H."/>
        </authorList>
    </citation>
    <scope>NUCLEOTIDE SEQUENCE</scope>
    <source>
        <strain evidence="6">CBS 990.96</strain>
    </source>
</reference>
<evidence type="ECO:0000256" key="4">
    <source>
        <dbReference type="ARBA" id="ARBA00023136"/>
    </source>
</evidence>
<gene>
    <name evidence="6" type="ORF">QBC38DRAFT_168289</name>
</gene>
<feature type="transmembrane region" description="Helical" evidence="5">
    <location>
        <begin position="82"/>
        <end position="101"/>
    </location>
</feature>
<comment type="caution">
    <text evidence="6">The sequence shown here is derived from an EMBL/GenBank/DDBJ whole genome shotgun (WGS) entry which is preliminary data.</text>
</comment>
<dbReference type="GO" id="GO:0016020">
    <property type="term" value="C:membrane"/>
    <property type="evidence" value="ECO:0007669"/>
    <property type="project" value="UniProtKB-SubCell"/>
</dbReference>
<evidence type="ECO:0000313" key="6">
    <source>
        <dbReference type="EMBL" id="KAK4228074.1"/>
    </source>
</evidence>
<dbReference type="SUPFAM" id="SSF144083">
    <property type="entry name" value="Magnesium transport protein CorA, transmembrane region"/>
    <property type="match status" value="1"/>
</dbReference>
<sequence>MAQNVESKIKYLLDLKQLVVSSTSTWESALQTKRSITQGWAVMLFTVITIIFLPLSFMSSIFGINNKDFGSADIMTLKEQLSLTFLISGLVVLGFLVIAFSRLLNLFIWMRNVLRFVGIYLARATGLYWSWKLLSR</sequence>
<reference evidence="6" key="1">
    <citation type="journal article" date="2023" name="Mol. Phylogenet. Evol.">
        <title>Genome-scale phylogeny and comparative genomics of the fungal order Sordariales.</title>
        <authorList>
            <person name="Hensen N."/>
            <person name="Bonometti L."/>
            <person name="Westerberg I."/>
            <person name="Brannstrom I.O."/>
            <person name="Guillou S."/>
            <person name="Cros-Aarteil S."/>
            <person name="Calhoun S."/>
            <person name="Haridas S."/>
            <person name="Kuo A."/>
            <person name="Mondo S."/>
            <person name="Pangilinan J."/>
            <person name="Riley R."/>
            <person name="LaButti K."/>
            <person name="Andreopoulos B."/>
            <person name="Lipzen A."/>
            <person name="Chen C."/>
            <person name="Yan M."/>
            <person name="Daum C."/>
            <person name="Ng V."/>
            <person name="Clum A."/>
            <person name="Steindorff A."/>
            <person name="Ohm R.A."/>
            <person name="Martin F."/>
            <person name="Silar P."/>
            <person name="Natvig D.O."/>
            <person name="Lalanne C."/>
            <person name="Gautier V."/>
            <person name="Ament-Velasquez S.L."/>
            <person name="Kruys A."/>
            <person name="Hutchinson M.I."/>
            <person name="Powell A.J."/>
            <person name="Barry K."/>
            <person name="Miller A.N."/>
            <person name="Grigoriev I.V."/>
            <person name="Debuchy R."/>
            <person name="Gladieux P."/>
            <person name="Hiltunen Thoren M."/>
            <person name="Johannesson H."/>
        </authorList>
    </citation>
    <scope>NUCLEOTIDE SEQUENCE</scope>
    <source>
        <strain evidence="6">CBS 990.96</strain>
    </source>
</reference>
<accession>A0AAN7BRB0</accession>
<dbReference type="PANTHER" id="PTHR47685:SF1">
    <property type="entry name" value="MAGNESIUM TRANSPORT PROTEIN CORA"/>
    <property type="match status" value="1"/>
</dbReference>
<dbReference type="InterPro" id="IPR045863">
    <property type="entry name" value="CorA_TM1_TM2"/>
</dbReference>
<evidence type="ECO:0000256" key="1">
    <source>
        <dbReference type="ARBA" id="ARBA00004141"/>
    </source>
</evidence>
<evidence type="ECO:0000313" key="7">
    <source>
        <dbReference type="Proteomes" id="UP001301958"/>
    </source>
</evidence>
<keyword evidence="7" id="KW-1185">Reference proteome</keyword>